<gene>
    <name evidence="3" type="ORF">METZ01_LOCUS66791</name>
</gene>
<sequence>MITVLAGGVGAARLLRGMVRAVPASEITAIVNTADDVVLHGLHVSPDLDTVTYTLAEAGNPETGWGLAGETWQAMDALDRFGGPTWFRLGDRDLGTHLHRTGRLAEGAGLATVT</sequence>
<evidence type="ECO:0000256" key="2">
    <source>
        <dbReference type="ARBA" id="ARBA00022842"/>
    </source>
</evidence>
<dbReference type="Pfam" id="PF01933">
    <property type="entry name" value="CofD"/>
    <property type="match status" value="1"/>
</dbReference>
<evidence type="ECO:0000313" key="3">
    <source>
        <dbReference type="EMBL" id="SVA13937.1"/>
    </source>
</evidence>
<accession>A0A381TGN4</accession>
<dbReference type="PANTHER" id="PTHR43007:SF1">
    <property type="entry name" value="2-PHOSPHO-L-LACTATE TRANSFERASE"/>
    <property type="match status" value="1"/>
</dbReference>
<keyword evidence="2" id="KW-0460">Magnesium</keyword>
<reference evidence="3" key="1">
    <citation type="submission" date="2018-05" db="EMBL/GenBank/DDBJ databases">
        <authorList>
            <person name="Lanie J.A."/>
            <person name="Ng W.-L."/>
            <person name="Kazmierczak K.M."/>
            <person name="Andrzejewski T.M."/>
            <person name="Davidsen T.M."/>
            <person name="Wayne K.J."/>
            <person name="Tettelin H."/>
            <person name="Glass J.I."/>
            <person name="Rusch D."/>
            <person name="Podicherti R."/>
            <person name="Tsui H.-C.T."/>
            <person name="Winkler M.E."/>
        </authorList>
    </citation>
    <scope>NUCLEOTIDE SEQUENCE</scope>
</reference>
<name>A0A381TGN4_9ZZZZ</name>
<dbReference type="InterPro" id="IPR002882">
    <property type="entry name" value="CofD"/>
</dbReference>
<dbReference type="PANTHER" id="PTHR43007">
    <property type="entry name" value="2-PHOSPHO-L-LACTATE TRANSFERASE"/>
    <property type="match status" value="1"/>
</dbReference>
<dbReference type="InterPro" id="IPR010115">
    <property type="entry name" value="FbiA/CofD"/>
</dbReference>
<feature type="non-terminal residue" evidence="3">
    <location>
        <position position="114"/>
    </location>
</feature>
<evidence type="ECO:0008006" key="4">
    <source>
        <dbReference type="Google" id="ProtNLM"/>
    </source>
</evidence>
<dbReference type="InterPro" id="IPR038136">
    <property type="entry name" value="CofD-like_dom_sf"/>
</dbReference>
<dbReference type="SUPFAM" id="SSF142338">
    <property type="entry name" value="CofD-like"/>
    <property type="match status" value="1"/>
</dbReference>
<dbReference type="GO" id="GO:0000287">
    <property type="term" value="F:magnesium ion binding"/>
    <property type="evidence" value="ECO:0007669"/>
    <property type="project" value="InterPro"/>
</dbReference>
<proteinExistence type="predicted"/>
<organism evidence="3">
    <name type="scientific">marine metagenome</name>
    <dbReference type="NCBI Taxonomy" id="408172"/>
    <lineage>
        <taxon>unclassified sequences</taxon>
        <taxon>metagenomes</taxon>
        <taxon>ecological metagenomes</taxon>
    </lineage>
</organism>
<dbReference type="Gene3D" id="1.10.8.240">
    <property type="entry name" value="CofD-like domain"/>
    <property type="match status" value="1"/>
</dbReference>
<dbReference type="GO" id="GO:0043743">
    <property type="term" value="F:LPPG:FO 2-phospho-L-lactate transferase activity"/>
    <property type="evidence" value="ECO:0007669"/>
    <property type="project" value="InterPro"/>
</dbReference>
<evidence type="ECO:0000256" key="1">
    <source>
        <dbReference type="ARBA" id="ARBA00022679"/>
    </source>
</evidence>
<protein>
    <recommendedName>
        <fullName evidence="4">2-phospho-L-lactate transferase</fullName>
    </recommendedName>
</protein>
<dbReference type="EMBL" id="UINC01004385">
    <property type="protein sequence ID" value="SVA13937.1"/>
    <property type="molecule type" value="Genomic_DNA"/>
</dbReference>
<dbReference type="AlphaFoldDB" id="A0A381TGN4"/>
<keyword evidence="1" id="KW-0808">Transferase</keyword>